<sequence>MQDNEHSHNEKSSNHYPLEYLDQFLQLICAPDLITMGLFPNAKEITESFAVWTALRRYILPKLSLSSSSSTTTCTTDNRQNAIIVVGDGMTPRTAALCAYLTKGQWQCYSIDPLLQYDTYADITFINRRSLTTIDQCKEWKNIKGLRMTRAKIQTVSIQCRKAIIVMMHAHVTIEDAINAVDASEGIYGVVTCPCCKWAPYQEECFQQAPHEQYIDKRLLSAKNQINVWCFPQGYHYKSSIDTKQISNEHNVWGVDANMIEHILSTRDGVKQRAIDLWPQIFYNGIKAFNPTDKNSLLDDVNAWPWGLTTWSPKDISPLVKSCNDKSDISSSTDVSILPSWFKKPVLIIGTIGAIRRCKHTVFYELNTCSIPPTEELEDILRITSYTSSIKNTSEEKTFPTLDGTFPSLLKSADRIWTCVEYQRHCQAISAFDCKVDRKIKKQHLPTENINTTVESLKINRVNILLSLLSYKQITYPAAQLNDHKKMKILQQNPQPRETLFPWAMSLRTGDILVAYCQFGYNTSYESVLYLIDGILLFDTKLQMFGIERRILR</sequence>
<organism evidence="1 2">
    <name type="scientific">Adineta steineri</name>
    <dbReference type="NCBI Taxonomy" id="433720"/>
    <lineage>
        <taxon>Eukaryota</taxon>
        <taxon>Metazoa</taxon>
        <taxon>Spiralia</taxon>
        <taxon>Gnathifera</taxon>
        <taxon>Rotifera</taxon>
        <taxon>Eurotatoria</taxon>
        <taxon>Bdelloidea</taxon>
        <taxon>Adinetida</taxon>
        <taxon>Adinetidae</taxon>
        <taxon>Adineta</taxon>
    </lineage>
</organism>
<dbReference type="Proteomes" id="UP000663845">
    <property type="component" value="Unassembled WGS sequence"/>
</dbReference>
<accession>A0A815K1B7</accession>
<dbReference type="EMBL" id="CAJNOG010000963">
    <property type="protein sequence ID" value="CAF1389490.1"/>
    <property type="molecule type" value="Genomic_DNA"/>
</dbReference>
<dbReference type="AlphaFoldDB" id="A0A815K1B7"/>
<comment type="caution">
    <text evidence="1">The sequence shown here is derived from an EMBL/GenBank/DDBJ whole genome shotgun (WGS) entry which is preliminary data.</text>
</comment>
<gene>
    <name evidence="1" type="ORF">JYZ213_LOCUS37122</name>
</gene>
<proteinExistence type="predicted"/>
<reference evidence="1" key="1">
    <citation type="submission" date="2021-02" db="EMBL/GenBank/DDBJ databases">
        <authorList>
            <person name="Nowell W R."/>
        </authorList>
    </citation>
    <scope>NUCLEOTIDE SEQUENCE</scope>
</reference>
<protein>
    <submittedName>
        <fullName evidence="1">Uncharacterized protein</fullName>
    </submittedName>
</protein>
<name>A0A815K1B7_9BILA</name>
<evidence type="ECO:0000313" key="2">
    <source>
        <dbReference type="Proteomes" id="UP000663845"/>
    </source>
</evidence>
<evidence type="ECO:0000313" key="1">
    <source>
        <dbReference type="EMBL" id="CAF1389490.1"/>
    </source>
</evidence>